<keyword evidence="5" id="KW-1185">Reference proteome</keyword>
<dbReference type="InterPro" id="IPR002143">
    <property type="entry name" value="Ribosomal_uL1"/>
</dbReference>
<evidence type="ECO:0000256" key="3">
    <source>
        <dbReference type="ARBA" id="ARBA00023274"/>
    </source>
</evidence>
<dbReference type="Proteomes" id="UP000054270">
    <property type="component" value="Unassembled WGS sequence"/>
</dbReference>
<dbReference type="OMA" id="EFRVDKH"/>
<dbReference type="GO" id="GO:0003723">
    <property type="term" value="F:RNA binding"/>
    <property type="evidence" value="ECO:0007669"/>
    <property type="project" value="InterPro"/>
</dbReference>
<dbReference type="PANTHER" id="PTHR36427">
    <property type="entry name" value="54S RIBOSOMAL PROTEIN L1, MITOCHONDRIAL"/>
    <property type="match status" value="1"/>
</dbReference>
<dbReference type="InterPro" id="IPR028364">
    <property type="entry name" value="Ribosomal_uL1/biogenesis"/>
</dbReference>
<evidence type="ECO:0000256" key="1">
    <source>
        <dbReference type="ARBA" id="ARBA00010531"/>
    </source>
</evidence>
<keyword evidence="3" id="KW-0687">Ribonucleoprotein</keyword>
<gene>
    <name evidence="4" type="ORF">HYPSUDRAFT_62241</name>
</gene>
<dbReference type="InterPro" id="IPR016095">
    <property type="entry name" value="Ribosomal_uL1_3-a/b-sand"/>
</dbReference>
<dbReference type="EMBL" id="KN817521">
    <property type="protein sequence ID" value="KJA28601.1"/>
    <property type="molecule type" value="Genomic_DNA"/>
</dbReference>
<dbReference type="GO" id="GO:0005762">
    <property type="term" value="C:mitochondrial large ribosomal subunit"/>
    <property type="evidence" value="ECO:0007669"/>
    <property type="project" value="TreeGrafter"/>
</dbReference>
<dbReference type="GO" id="GO:0006412">
    <property type="term" value="P:translation"/>
    <property type="evidence" value="ECO:0007669"/>
    <property type="project" value="InterPro"/>
</dbReference>
<organism evidence="4 5">
    <name type="scientific">Hypholoma sublateritium (strain FD-334 SS-4)</name>
    <dbReference type="NCBI Taxonomy" id="945553"/>
    <lineage>
        <taxon>Eukaryota</taxon>
        <taxon>Fungi</taxon>
        <taxon>Dikarya</taxon>
        <taxon>Basidiomycota</taxon>
        <taxon>Agaricomycotina</taxon>
        <taxon>Agaricomycetes</taxon>
        <taxon>Agaricomycetidae</taxon>
        <taxon>Agaricales</taxon>
        <taxon>Agaricineae</taxon>
        <taxon>Strophariaceae</taxon>
        <taxon>Hypholoma</taxon>
    </lineage>
</organism>
<dbReference type="OrthoDB" id="1747252at2759"/>
<dbReference type="GO" id="GO:0003735">
    <property type="term" value="F:structural constituent of ribosome"/>
    <property type="evidence" value="ECO:0007669"/>
    <property type="project" value="InterPro"/>
</dbReference>
<accession>A0A0D2PJM5</accession>
<proteinExistence type="inferred from homology"/>
<comment type="similarity">
    <text evidence="1">Belongs to the universal ribosomal protein uL1 family.</text>
</comment>
<dbReference type="Gene3D" id="3.30.190.20">
    <property type="match status" value="1"/>
</dbReference>
<dbReference type="Gene3D" id="3.40.50.790">
    <property type="match status" value="1"/>
</dbReference>
<dbReference type="Pfam" id="PF00687">
    <property type="entry name" value="Ribosomal_L1"/>
    <property type="match status" value="1"/>
</dbReference>
<evidence type="ECO:0008006" key="6">
    <source>
        <dbReference type="Google" id="ProtNLM"/>
    </source>
</evidence>
<dbReference type="CDD" id="cd00403">
    <property type="entry name" value="Ribosomal_L1"/>
    <property type="match status" value="1"/>
</dbReference>
<name>A0A0D2PJM5_HYPSF</name>
<dbReference type="AlphaFoldDB" id="A0A0D2PJM5"/>
<dbReference type="PANTHER" id="PTHR36427:SF3">
    <property type="entry name" value="LARGE RIBOSOMAL SUBUNIT PROTEIN UL1M"/>
    <property type="match status" value="1"/>
</dbReference>
<dbReference type="STRING" id="945553.A0A0D2PJM5"/>
<evidence type="ECO:0000313" key="5">
    <source>
        <dbReference type="Proteomes" id="UP000054270"/>
    </source>
</evidence>
<reference evidence="5" key="1">
    <citation type="submission" date="2014-04" db="EMBL/GenBank/DDBJ databases">
        <title>Evolutionary Origins and Diversification of the Mycorrhizal Mutualists.</title>
        <authorList>
            <consortium name="DOE Joint Genome Institute"/>
            <consortium name="Mycorrhizal Genomics Consortium"/>
            <person name="Kohler A."/>
            <person name="Kuo A."/>
            <person name="Nagy L.G."/>
            <person name="Floudas D."/>
            <person name="Copeland A."/>
            <person name="Barry K.W."/>
            <person name="Cichocki N."/>
            <person name="Veneault-Fourrey C."/>
            <person name="LaButti K."/>
            <person name="Lindquist E.A."/>
            <person name="Lipzen A."/>
            <person name="Lundell T."/>
            <person name="Morin E."/>
            <person name="Murat C."/>
            <person name="Riley R."/>
            <person name="Ohm R."/>
            <person name="Sun H."/>
            <person name="Tunlid A."/>
            <person name="Henrissat B."/>
            <person name="Grigoriev I.V."/>
            <person name="Hibbett D.S."/>
            <person name="Martin F."/>
        </authorList>
    </citation>
    <scope>NUCLEOTIDE SEQUENCE [LARGE SCALE GENOMIC DNA]</scope>
    <source>
        <strain evidence="5">FD-334 SS-4</strain>
    </source>
</reference>
<dbReference type="SUPFAM" id="SSF56808">
    <property type="entry name" value="Ribosomal protein L1"/>
    <property type="match status" value="1"/>
</dbReference>
<keyword evidence="2" id="KW-0689">Ribosomal protein</keyword>
<protein>
    <recommendedName>
        <fullName evidence="6">Ribosomal protein</fullName>
    </recommendedName>
</protein>
<evidence type="ECO:0000313" key="4">
    <source>
        <dbReference type="EMBL" id="KJA28601.1"/>
    </source>
</evidence>
<evidence type="ECO:0000256" key="2">
    <source>
        <dbReference type="ARBA" id="ARBA00022980"/>
    </source>
</evidence>
<dbReference type="PIRSF" id="PIRSF002155">
    <property type="entry name" value="Ribosomal_L1"/>
    <property type="match status" value="1"/>
</dbReference>
<dbReference type="InterPro" id="IPR023674">
    <property type="entry name" value="Ribosomal_uL1-like"/>
</dbReference>
<sequence>MLLVGRSNLSLRCPLSQVRLFSNSSILQISRKNEPQIRTPSKKAQAAKLRRKEEIAKKLYDRLPKLSLATAISVLRAVEVANPAATYELFVKTKIGSGTAVPRGRVNLPREPKPKAEDKILVFADGRQAEEAKRAGAHIVGGPELIEGVLSNRHRATTILCTPSLIRVITPKLGRFLGPLGLMPSVRRGTVTEDIVGYIERLRGTSEWRADSKGSIRAPIATMVFPPNDVVTNFRQFILSIKRATGHVKDPDAPASERKLQNGRHTTPITTVMLSSSKGPGIRIADWKD</sequence>